<comment type="function">
    <text evidence="6">May nick specific sequences that contain T:G mispairs resulting from m5C-deamination.</text>
</comment>
<keyword evidence="4 6" id="KW-0378">Hydrolase</keyword>
<dbReference type="GO" id="GO:0006298">
    <property type="term" value="P:mismatch repair"/>
    <property type="evidence" value="ECO:0007669"/>
    <property type="project" value="UniProtKB-UniRule"/>
</dbReference>
<keyword evidence="2 6" id="KW-0255">Endonuclease</keyword>
<proteinExistence type="inferred from homology"/>
<dbReference type="RefSeq" id="WP_187058647.1">
    <property type="nucleotide sequence ID" value="NZ_CP060412.1"/>
</dbReference>
<organism evidence="8 9">
    <name type="scientific">Dyella telluris</name>
    <dbReference type="NCBI Taxonomy" id="2763498"/>
    <lineage>
        <taxon>Bacteria</taxon>
        <taxon>Pseudomonadati</taxon>
        <taxon>Pseudomonadota</taxon>
        <taxon>Gammaproteobacteria</taxon>
        <taxon>Lysobacterales</taxon>
        <taxon>Rhodanobacteraceae</taxon>
        <taxon>Dyella</taxon>
    </lineage>
</organism>
<dbReference type="InterPro" id="IPR011335">
    <property type="entry name" value="Restrct_endonuc-II-like"/>
</dbReference>
<dbReference type="Proteomes" id="UP000515873">
    <property type="component" value="Chromosome"/>
</dbReference>
<dbReference type="KEGG" id="dtl:H8F01_08740"/>
<dbReference type="GO" id="GO:0004519">
    <property type="term" value="F:endonuclease activity"/>
    <property type="evidence" value="ECO:0007669"/>
    <property type="project" value="UniProtKB-KW"/>
</dbReference>
<dbReference type="CDD" id="cd00221">
    <property type="entry name" value="Vsr"/>
    <property type="match status" value="1"/>
</dbReference>
<accession>A0A7G8Q8R9</accession>
<dbReference type="Pfam" id="PF03852">
    <property type="entry name" value="Vsr"/>
    <property type="match status" value="1"/>
</dbReference>
<dbReference type="InterPro" id="IPR004603">
    <property type="entry name" value="DNA_mismatch_endonuc_vsr"/>
</dbReference>
<dbReference type="PIRSF" id="PIRSF018267">
    <property type="entry name" value="VSR_endonuc"/>
    <property type="match status" value="1"/>
</dbReference>
<dbReference type="NCBIfam" id="TIGR00632">
    <property type="entry name" value="vsr"/>
    <property type="match status" value="1"/>
</dbReference>
<dbReference type="SUPFAM" id="SSF52980">
    <property type="entry name" value="Restriction endonuclease-like"/>
    <property type="match status" value="1"/>
</dbReference>
<evidence type="ECO:0000256" key="7">
    <source>
        <dbReference type="SAM" id="MobiDB-lite"/>
    </source>
</evidence>
<evidence type="ECO:0000256" key="1">
    <source>
        <dbReference type="ARBA" id="ARBA00022722"/>
    </source>
</evidence>
<protein>
    <recommendedName>
        <fullName evidence="6">Very short patch repair endonuclease</fullName>
        <ecNumber evidence="6">3.1.-.-</ecNumber>
    </recommendedName>
</protein>
<evidence type="ECO:0000256" key="5">
    <source>
        <dbReference type="ARBA" id="ARBA00023204"/>
    </source>
</evidence>
<keyword evidence="5 6" id="KW-0234">DNA repair</keyword>
<evidence type="ECO:0000256" key="3">
    <source>
        <dbReference type="ARBA" id="ARBA00022763"/>
    </source>
</evidence>
<dbReference type="Gene3D" id="3.40.960.10">
    <property type="entry name" value="VSR Endonuclease"/>
    <property type="match status" value="1"/>
</dbReference>
<evidence type="ECO:0000256" key="2">
    <source>
        <dbReference type="ARBA" id="ARBA00022759"/>
    </source>
</evidence>
<evidence type="ECO:0000256" key="6">
    <source>
        <dbReference type="PIRNR" id="PIRNR018267"/>
    </source>
</evidence>
<dbReference type="GO" id="GO:0016787">
    <property type="term" value="F:hydrolase activity"/>
    <property type="evidence" value="ECO:0007669"/>
    <property type="project" value="UniProtKB-KW"/>
</dbReference>
<name>A0A7G8Q8R9_9GAMM</name>
<feature type="region of interest" description="Disordered" evidence="7">
    <location>
        <begin position="1"/>
        <end position="35"/>
    </location>
</feature>
<comment type="similarity">
    <text evidence="6">Belongs to the vsr family.</text>
</comment>
<dbReference type="AlphaFoldDB" id="A0A7G8Q8R9"/>
<keyword evidence="3 6" id="KW-0227">DNA damage</keyword>
<dbReference type="EMBL" id="CP060412">
    <property type="protein sequence ID" value="QNK03177.1"/>
    <property type="molecule type" value="Genomic_DNA"/>
</dbReference>
<evidence type="ECO:0000256" key="4">
    <source>
        <dbReference type="ARBA" id="ARBA00022801"/>
    </source>
</evidence>
<evidence type="ECO:0000313" key="8">
    <source>
        <dbReference type="EMBL" id="QNK03177.1"/>
    </source>
</evidence>
<feature type="compositionally biased region" description="Basic residues" evidence="7">
    <location>
        <begin position="1"/>
        <end position="12"/>
    </location>
</feature>
<reference evidence="8 9" key="1">
    <citation type="submission" date="2020-08" db="EMBL/GenBank/DDBJ databases">
        <title>Dyella sp. G9 isolated from forest soil.</title>
        <authorList>
            <person name="Fu J."/>
            <person name="Qiu L."/>
        </authorList>
    </citation>
    <scope>NUCLEOTIDE SEQUENCE [LARGE SCALE GENOMIC DNA]</scope>
    <source>
        <strain evidence="8 9">G9</strain>
    </source>
</reference>
<dbReference type="REBASE" id="441750">
    <property type="entry name" value="V.DspG9ORF8750P"/>
</dbReference>
<evidence type="ECO:0000313" key="9">
    <source>
        <dbReference type="Proteomes" id="UP000515873"/>
    </source>
</evidence>
<keyword evidence="1 6" id="KW-0540">Nuclease</keyword>
<sequence length="149" mass="17283">MERRRRSQHSRLGKPSESPEELRNRTMRAVHSSGTSTELVVRKKLRELGFTGYRLNREDLPGKPDVVFIGRRKAIFVNGCFWHGHDCKRGSRLPTTNAAYWASKIRRNRERDVEHLCTLADANWKVLTIWECELRDMAKTAAKIAAFMS</sequence>
<gene>
    <name evidence="8" type="primary">vsr</name>
    <name evidence="8" type="ORF">H8F01_08740</name>
</gene>
<keyword evidence="9" id="KW-1185">Reference proteome</keyword>
<dbReference type="EC" id="3.1.-.-" evidence="6"/>